<dbReference type="EMBL" id="QKUF01000004">
    <property type="protein sequence ID" value="PZW32557.1"/>
    <property type="molecule type" value="Genomic_DNA"/>
</dbReference>
<evidence type="ECO:0000313" key="3">
    <source>
        <dbReference type="EMBL" id="PZW32557.1"/>
    </source>
</evidence>
<comment type="caution">
    <text evidence="3">The sequence shown here is derived from an EMBL/GenBank/DDBJ whole genome shotgun (WGS) entry which is preliminary data.</text>
</comment>
<protein>
    <submittedName>
        <fullName evidence="3">Putative cupredoxin-like copper-binding protein</fullName>
    </submittedName>
</protein>
<proteinExistence type="predicted"/>
<dbReference type="Proteomes" id="UP000248806">
    <property type="component" value="Unassembled WGS sequence"/>
</dbReference>
<keyword evidence="2" id="KW-0186">Copper</keyword>
<dbReference type="Gene3D" id="2.60.40.420">
    <property type="entry name" value="Cupredoxins - blue copper proteins"/>
    <property type="match status" value="1"/>
</dbReference>
<name>A0A326UPN0_THEHA</name>
<dbReference type="AlphaFoldDB" id="A0A326UPN0"/>
<keyword evidence="4" id="KW-1185">Reference proteome</keyword>
<keyword evidence="1" id="KW-0479">Metal-binding</keyword>
<accession>A0A326UPN0</accession>
<reference evidence="3 4" key="1">
    <citation type="submission" date="2018-06" db="EMBL/GenBank/DDBJ databases">
        <title>Genomic Encyclopedia of Archaeal and Bacterial Type Strains, Phase II (KMG-II): from individual species to whole genera.</title>
        <authorList>
            <person name="Goeker M."/>
        </authorList>
    </citation>
    <scope>NUCLEOTIDE SEQUENCE [LARGE SCALE GENOMIC DNA]</scope>
    <source>
        <strain evidence="3 4">ATCC BAA-1881</strain>
    </source>
</reference>
<dbReference type="PANTHER" id="PTHR38439:SF3">
    <property type="entry name" value="COPPER-RESISTANT CUPROPROTEIN COPI"/>
    <property type="match status" value="1"/>
</dbReference>
<evidence type="ECO:0000313" key="4">
    <source>
        <dbReference type="Proteomes" id="UP000248806"/>
    </source>
</evidence>
<gene>
    <name evidence="3" type="ORF">EI42_01649</name>
</gene>
<dbReference type="InterPro" id="IPR008972">
    <property type="entry name" value="Cupredoxin"/>
</dbReference>
<organism evidence="3 4">
    <name type="scientific">Thermosporothrix hazakensis</name>
    <dbReference type="NCBI Taxonomy" id="644383"/>
    <lineage>
        <taxon>Bacteria</taxon>
        <taxon>Bacillati</taxon>
        <taxon>Chloroflexota</taxon>
        <taxon>Ktedonobacteria</taxon>
        <taxon>Ktedonobacterales</taxon>
        <taxon>Thermosporotrichaceae</taxon>
        <taxon>Thermosporothrix</taxon>
    </lineage>
</organism>
<dbReference type="GO" id="GO:0046872">
    <property type="term" value="F:metal ion binding"/>
    <property type="evidence" value="ECO:0007669"/>
    <property type="project" value="UniProtKB-KW"/>
</dbReference>
<evidence type="ECO:0000256" key="1">
    <source>
        <dbReference type="ARBA" id="ARBA00022723"/>
    </source>
</evidence>
<dbReference type="PANTHER" id="PTHR38439">
    <property type="entry name" value="AURACYANIN-B"/>
    <property type="match status" value="1"/>
</dbReference>
<sequence>MHSSFSIEEERGVTVKYRLGLSLLFGLLIMVLAACGGNTGATSAPTDAQTVDVKLSEFSIDVSEKNYTPGKTYHFVITNNGNTSHEFMIMPKSEGNMSGMSMEHMDSMALAMVDDIQPGETKTLDYTFTTSAANTQPEFACYIAGHYEAGMKQTVSVKQ</sequence>
<dbReference type="InterPro" id="IPR050845">
    <property type="entry name" value="Cu-binding_ET"/>
</dbReference>
<dbReference type="SUPFAM" id="SSF49503">
    <property type="entry name" value="Cupredoxins"/>
    <property type="match status" value="1"/>
</dbReference>
<evidence type="ECO:0000256" key="2">
    <source>
        <dbReference type="ARBA" id="ARBA00023008"/>
    </source>
</evidence>